<dbReference type="InterPro" id="IPR003439">
    <property type="entry name" value="ABC_transporter-like_ATP-bd"/>
</dbReference>
<comment type="similarity">
    <text evidence="1">Belongs to the ABC transporter superfamily.</text>
</comment>
<dbReference type="PANTHER" id="PTHR43335:SF2">
    <property type="entry name" value="ABC TRANSPORTER, ATP-BINDING PROTEIN"/>
    <property type="match status" value="1"/>
</dbReference>
<dbReference type="InterPro" id="IPR027417">
    <property type="entry name" value="P-loop_NTPase"/>
</dbReference>
<accession>A0A1F5YZY2</accession>
<name>A0A1F5YZY2_9BACT</name>
<comment type="caution">
    <text evidence="4">The sequence shown here is derived from an EMBL/GenBank/DDBJ whole genome shotgun (WGS) entry which is preliminary data.</text>
</comment>
<evidence type="ECO:0000313" key="4">
    <source>
        <dbReference type="EMBL" id="OGG05769.1"/>
    </source>
</evidence>
<dbReference type="PANTHER" id="PTHR43335">
    <property type="entry name" value="ABC TRANSPORTER, ATP-BINDING PROTEIN"/>
    <property type="match status" value="1"/>
</dbReference>
<proteinExistence type="inferred from homology"/>
<dbReference type="Gene3D" id="3.40.50.300">
    <property type="entry name" value="P-loop containing nucleotide triphosphate hydrolases"/>
    <property type="match status" value="1"/>
</dbReference>
<dbReference type="Pfam" id="PF00005">
    <property type="entry name" value="ABC_tran"/>
    <property type="match status" value="1"/>
</dbReference>
<evidence type="ECO:0000259" key="3">
    <source>
        <dbReference type="Pfam" id="PF00005"/>
    </source>
</evidence>
<evidence type="ECO:0000313" key="5">
    <source>
        <dbReference type="Proteomes" id="UP000179129"/>
    </source>
</evidence>
<feature type="domain" description="ABC transporter" evidence="3">
    <location>
        <begin position="1"/>
        <end position="141"/>
    </location>
</feature>
<evidence type="ECO:0000256" key="1">
    <source>
        <dbReference type="ARBA" id="ARBA00005417"/>
    </source>
</evidence>
<dbReference type="EMBL" id="MFIX01000039">
    <property type="protein sequence ID" value="OGG05769.1"/>
    <property type="molecule type" value="Genomic_DNA"/>
</dbReference>
<reference evidence="4 5" key="1">
    <citation type="journal article" date="2016" name="Nat. Commun.">
        <title>Thousands of microbial genomes shed light on interconnected biogeochemical processes in an aquifer system.</title>
        <authorList>
            <person name="Anantharaman K."/>
            <person name="Brown C.T."/>
            <person name="Hug L.A."/>
            <person name="Sharon I."/>
            <person name="Castelle C.J."/>
            <person name="Probst A.J."/>
            <person name="Thomas B.C."/>
            <person name="Singh A."/>
            <person name="Wilkins M.J."/>
            <person name="Karaoz U."/>
            <person name="Brodie E.L."/>
            <person name="Williams K.H."/>
            <person name="Hubbard S.S."/>
            <person name="Banfield J.F."/>
        </authorList>
    </citation>
    <scope>NUCLEOTIDE SEQUENCE [LARGE SCALE GENOMIC DNA]</scope>
</reference>
<dbReference type="Proteomes" id="UP000179129">
    <property type="component" value="Unassembled WGS sequence"/>
</dbReference>
<sequence length="232" mass="24642">MSLKIACGRVTALLGASRGFRTSLLRVLVGLEGPESGAVYLGDSEGARLSGLHESGLSVAYLPFPGEEIFTGTTVAEELSFHASKSSALEERLAGLQEQIEFPFSDTSGRSVWELSDSERRGLLLVSQALALPDFWVCEEPGEIFDGRREKEVRLFLRGEAARGAAVLLSFSASGTAAFWAENLAVLDPDGKLLYAGEPGGLTPEAAESAGWNRWILPARDAAGLKAGREAG</sequence>
<dbReference type="SUPFAM" id="SSF52540">
    <property type="entry name" value="P-loop containing nucleoside triphosphate hydrolases"/>
    <property type="match status" value="1"/>
</dbReference>
<dbReference type="GO" id="GO:0016887">
    <property type="term" value="F:ATP hydrolysis activity"/>
    <property type="evidence" value="ECO:0007669"/>
    <property type="project" value="InterPro"/>
</dbReference>
<dbReference type="GO" id="GO:0005524">
    <property type="term" value="F:ATP binding"/>
    <property type="evidence" value="ECO:0007669"/>
    <property type="project" value="InterPro"/>
</dbReference>
<keyword evidence="2" id="KW-0813">Transport</keyword>
<gene>
    <name evidence="4" type="ORF">A3F83_04040</name>
</gene>
<dbReference type="STRING" id="1817867.A3F83_04040"/>
<dbReference type="AlphaFoldDB" id="A0A1F5YZY2"/>
<protein>
    <recommendedName>
        <fullName evidence="3">ABC transporter domain-containing protein</fullName>
    </recommendedName>
</protein>
<evidence type="ECO:0000256" key="2">
    <source>
        <dbReference type="ARBA" id="ARBA00022448"/>
    </source>
</evidence>
<organism evidence="4 5">
    <name type="scientific">Candidatus Glassbacteria bacterium RIFCSPLOWO2_12_FULL_58_11</name>
    <dbReference type="NCBI Taxonomy" id="1817867"/>
    <lineage>
        <taxon>Bacteria</taxon>
        <taxon>Candidatus Glassiibacteriota</taxon>
    </lineage>
</organism>